<evidence type="ECO:0000256" key="9">
    <source>
        <dbReference type="RuleBase" id="RU000672"/>
    </source>
</evidence>
<dbReference type="GO" id="GO:0009308">
    <property type="term" value="P:amine metabolic process"/>
    <property type="evidence" value="ECO:0007669"/>
    <property type="project" value="UniProtKB-UniRule"/>
</dbReference>
<dbReference type="PANTHER" id="PTHR10638">
    <property type="entry name" value="COPPER AMINE OXIDASE"/>
    <property type="match status" value="1"/>
</dbReference>
<evidence type="ECO:0000259" key="12">
    <source>
        <dbReference type="Pfam" id="PF09248"/>
    </source>
</evidence>
<comment type="cofactor">
    <cofactor evidence="9">
        <name>Cu cation</name>
        <dbReference type="ChEBI" id="CHEBI:23378"/>
    </cofactor>
    <text evidence="9">Contains 1 topaquinone per subunit.</text>
</comment>
<feature type="signal peptide" evidence="10">
    <location>
        <begin position="1"/>
        <end position="28"/>
    </location>
</feature>
<evidence type="ECO:0000313" key="14">
    <source>
        <dbReference type="Proteomes" id="UP000014074"/>
    </source>
</evidence>
<dbReference type="GO" id="GO:0005886">
    <property type="term" value="C:plasma membrane"/>
    <property type="evidence" value="ECO:0007669"/>
    <property type="project" value="TreeGrafter"/>
</dbReference>
<dbReference type="eggNOG" id="KOG1186">
    <property type="taxonomic scope" value="Eukaryota"/>
</dbReference>
<dbReference type="HOGENOM" id="CLU_015739_0_0_1"/>
<dbReference type="FunFam" id="2.70.98.20:FF:000002">
    <property type="entry name" value="Amine oxidase"/>
    <property type="match status" value="1"/>
</dbReference>
<keyword evidence="4 7" id="KW-0801">TPQ</keyword>
<protein>
    <recommendedName>
        <fullName evidence="9">Amine oxidase</fullName>
        <ecNumber evidence="9">1.4.3.-</ecNumber>
    </recommendedName>
</protein>
<dbReference type="InterPro" id="IPR036460">
    <property type="entry name" value="Cu_amine_oxidase_C_sf"/>
</dbReference>
<evidence type="ECO:0000256" key="7">
    <source>
        <dbReference type="PIRSR" id="PIRSR600269-50"/>
    </source>
</evidence>
<dbReference type="Pfam" id="PF01179">
    <property type="entry name" value="Cu_amine_oxid"/>
    <property type="match status" value="1"/>
</dbReference>
<evidence type="ECO:0000259" key="11">
    <source>
        <dbReference type="Pfam" id="PF01179"/>
    </source>
</evidence>
<dbReference type="SUPFAM" id="SSF49998">
    <property type="entry name" value="Amine oxidase catalytic domain"/>
    <property type="match status" value="1"/>
</dbReference>
<dbReference type="AlphaFoldDB" id="R8BSG8"/>
<dbReference type="RefSeq" id="XP_007912946.1">
    <property type="nucleotide sequence ID" value="XM_007914755.1"/>
</dbReference>
<sequence length="813" mass="91873">MKLLSGASAGAIAACALLLGSFVHDVVASPEPKASWVRKGKGRKAMMNVIRGKAEQKRSANKPRNSCPDIEATAITAPKSNVWGELNDKDAAAVVAWLFAQSDFNLTVSENATEWDNTVLLVEAMRPNKTDALAYIDGNATAPPVYAHVVLDHRASDEPYYQDILVGPIPIDNATTTWQPLDYILTKKNSGKVRNLDADGDKLYSDWLYPISQTVADITLDLWNGTALGLDNDTLDIWGVDPLWQDNGRVIRWDTFWNYPTDDFDAETLLPLGLFFKSDVTGRDPSKWKLEGWLYNNIFYATTEEFRAAYWSEGFEKLGANVEGDWATTDQQGPVLPMDAYYPPTAVAPSGSRFSVDSEAKYVEWMDFSFYIGFQRDTGISLHDIRYKGERLLYELGLQEALAHYAGNDPVQSGVSYLDTYYGFGPYAFELVPGYDCPSYATYLNTSFYVSETTHTHIDSICLFEFDADFPMQRHSTSKYVSVTKNTYFTIRSVSTVGNYDYMFSYTFFMDGSIAVEVRASGYIQSAYYAHNGDYGYHINDYLSGSMHDHVLNYKADFDILGTANTIQLMTQVPVTKYYPWSAGKPRNTMQVQRSFINDEYNSRFNWGENSATQVLVVNQDEKNKYGELRGYRILPYTGLAHLTVKDSSNLENAARWAEFDIQITKQKDTELKSAHPYNSQDVFDPPVNFEKFFDGESLNQEDLVVWLNLGMHHVPHTGDLPNTVFTTAHSGIQFMPSNYFLMDQSRQTVNMVRIDYSDGNTSNVETFGQKDETCTVDFTPPENDLYGYTGDVVIRKFPYDPNDPYYETDSIV</sequence>
<evidence type="ECO:0000256" key="6">
    <source>
        <dbReference type="ARBA" id="ARBA00023008"/>
    </source>
</evidence>
<name>R8BSG8_PHAM7</name>
<dbReference type="EC" id="1.4.3.-" evidence="9"/>
<keyword evidence="6 9" id="KW-0186">Copper</keyword>
<reference evidence="14" key="1">
    <citation type="journal article" date="2013" name="Genome Announc.">
        <title>Draft genome sequence of the ascomycete Phaeoacremonium aleophilum strain UCR-PA7, a causal agent of the esca disease complex in grapevines.</title>
        <authorList>
            <person name="Blanco-Ulate B."/>
            <person name="Rolshausen P."/>
            <person name="Cantu D."/>
        </authorList>
    </citation>
    <scope>NUCLEOTIDE SEQUENCE [LARGE SCALE GENOMIC DNA]</scope>
    <source>
        <strain evidence="14">UCR-PA7</strain>
    </source>
</reference>
<proteinExistence type="inferred from homology"/>
<comment type="PTM">
    <text evidence="8 9">Topaquinone (TPQ) is generated by copper-dependent autoxidation of a specific tyrosyl residue.</text>
</comment>
<evidence type="ECO:0000313" key="13">
    <source>
        <dbReference type="EMBL" id="EOO02307.1"/>
    </source>
</evidence>
<evidence type="ECO:0000256" key="10">
    <source>
        <dbReference type="SAM" id="SignalP"/>
    </source>
</evidence>
<evidence type="ECO:0000256" key="3">
    <source>
        <dbReference type="ARBA" id="ARBA00022723"/>
    </source>
</evidence>
<feature type="chain" id="PRO_5004463016" description="Amine oxidase" evidence="10">
    <location>
        <begin position="29"/>
        <end position="813"/>
    </location>
</feature>
<dbReference type="Pfam" id="PF09248">
    <property type="entry name" value="DUF1965"/>
    <property type="match status" value="1"/>
</dbReference>
<evidence type="ECO:0000256" key="5">
    <source>
        <dbReference type="ARBA" id="ARBA00023002"/>
    </source>
</evidence>
<dbReference type="PROSITE" id="PS51257">
    <property type="entry name" value="PROKAR_LIPOPROTEIN"/>
    <property type="match status" value="1"/>
</dbReference>
<accession>R8BSG8</accession>
<feature type="modified residue" description="2',4',5'-topaquinone" evidence="8">
    <location>
        <position position="500"/>
    </location>
</feature>
<evidence type="ECO:0000256" key="4">
    <source>
        <dbReference type="ARBA" id="ARBA00022772"/>
    </source>
</evidence>
<dbReference type="SUPFAM" id="SSF54416">
    <property type="entry name" value="Amine oxidase N-terminal region"/>
    <property type="match status" value="2"/>
</dbReference>
<comment type="cofactor">
    <cofactor evidence="1">
        <name>Cu cation</name>
        <dbReference type="ChEBI" id="CHEBI:23378"/>
    </cofactor>
</comment>
<dbReference type="FunFam" id="3.10.450.40:FF:000018">
    <property type="entry name" value="Amine oxidase"/>
    <property type="match status" value="1"/>
</dbReference>
<dbReference type="KEGG" id="tmn:UCRPA7_2182"/>
<dbReference type="GeneID" id="19322405"/>
<feature type="active site" description="Schiff-base intermediate with substrate; via topaquinone" evidence="7">
    <location>
        <position position="500"/>
    </location>
</feature>
<feature type="active site" description="Proton acceptor" evidence="7">
    <location>
        <position position="419"/>
    </location>
</feature>
<comment type="similarity">
    <text evidence="2 9">Belongs to the copper/topaquinone oxidase family.</text>
</comment>
<evidence type="ECO:0000256" key="8">
    <source>
        <dbReference type="PIRSR" id="PIRSR600269-51"/>
    </source>
</evidence>
<dbReference type="FunFam" id="3.10.450.40:FF:000028">
    <property type="entry name" value="Amine oxidase"/>
    <property type="match status" value="1"/>
</dbReference>
<organism evidence="13 14">
    <name type="scientific">Phaeoacremonium minimum (strain UCR-PA7)</name>
    <name type="common">Esca disease fungus</name>
    <name type="synonym">Togninia minima</name>
    <dbReference type="NCBI Taxonomy" id="1286976"/>
    <lineage>
        <taxon>Eukaryota</taxon>
        <taxon>Fungi</taxon>
        <taxon>Dikarya</taxon>
        <taxon>Ascomycota</taxon>
        <taxon>Pezizomycotina</taxon>
        <taxon>Sordariomycetes</taxon>
        <taxon>Sordariomycetidae</taxon>
        <taxon>Togniniales</taxon>
        <taxon>Togniniaceae</taxon>
        <taxon>Phaeoacremonium</taxon>
    </lineage>
</organism>
<keyword evidence="10" id="KW-0732">Signal</keyword>
<keyword evidence="14" id="KW-1185">Reference proteome</keyword>
<dbReference type="GO" id="GO:0005507">
    <property type="term" value="F:copper ion binding"/>
    <property type="evidence" value="ECO:0007669"/>
    <property type="project" value="InterPro"/>
</dbReference>
<gene>
    <name evidence="13" type="ORF">UCRPA7_2182</name>
</gene>
<dbReference type="OrthoDB" id="3341590at2759"/>
<dbReference type="PANTHER" id="PTHR10638:SF20">
    <property type="entry name" value="AMINE OXIDASE"/>
    <property type="match status" value="1"/>
</dbReference>
<feature type="domain" description="Copper amine oxidase catalytic" evidence="11">
    <location>
        <begin position="345"/>
        <end position="746"/>
    </location>
</feature>
<feature type="domain" description="DUF1965" evidence="12">
    <location>
        <begin position="267"/>
        <end position="334"/>
    </location>
</feature>
<dbReference type="GO" id="GO:0048038">
    <property type="term" value="F:quinone binding"/>
    <property type="evidence" value="ECO:0007669"/>
    <property type="project" value="InterPro"/>
</dbReference>
<dbReference type="InterPro" id="IPR000269">
    <property type="entry name" value="Cu_amine_oxidase"/>
</dbReference>
<evidence type="ECO:0000256" key="2">
    <source>
        <dbReference type="ARBA" id="ARBA00007983"/>
    </source>
</evidence>
<dbReference type="InterPro" id="IPR015798">
    <property type="entry name" value="Cu_amine_oxidase_C"/>
</dbReference>
<dbReference type="PRINTS" id="PR00766">
    <property type="entry name" value="CUDAOXIDASE"/>
</dbReference>
<dbReference type="InterPro" id="IPR016182">
    <property type="entry name" value="Cu_amine_oxidase_N-reg"/>
</dbReference>
<dbReference type="Proteomes" id="UP000014074">
    <property type="component" value="Unassembled WGS sequence"/>
</dbReference>
<dbReference type="Gene3D" id="2.70.98.20">
    <property type="entry name" value="Copper amine oxidase, catalytic domain"/>
    <property type="match status" value="1"/>
</dbReference>
<dbReference type="EMBL" id="KB932927">
    <property type="protein sequence ID" value="EOO02307.1"/>
    <property type="molecule type" value="Genomic_DNA"/>
</dbReference>
<evidence type="ECO:0000256" key="1">
    <source>
        <dbReference type="ARBA" id="ARBA00001935"/>
    </source>
</evidence>
<keyword evidence="5 9" id="KW-0560">Oxidoreductase</keyword>
<dbReference type="InterPro" id="IPR015328">
    <property type="entry name" value="DUF1965"/>
</dbReference>
<keyword evidence="3 9" id="KW-0479">Metal-binding</keyword>
<dbReference type="Gene3D" id="3.10.450.40">
    <property type="match status" value="2"/>
</dbReference>
<dbReference type="GO" id="GO:0008131">
    <property type="term" value="F:primary methylamine oxidase activity"/>
    <property type="evidence" value="ECO:0007669"/>
    <property type="project" value="InterPro"/>
</dbReference>